<sequence length="289" mass="31828">MEDPGEISDDLYHTALQDVADVLGALSLEWWPCRGTLIALLRHGARSGSLSRGLVDVVERDIDLMIGVSSEADWQPTGRAIEAQLLKKGWDRCWTKSSAKFGSDWQFAARRDLLYCVRTRPAYMMLDVTSYITSEEGYVYVHRLCKPDGASGASGASACHVPRLGPLQGADGSLPKAAIYPLKRCLAKDQAVPCPSRPLETIQAMRHSGLETSCIALPDTKGRQDEASRHLARAGLQAEDLRILKERSAELDRRGFQSMSPYFANCTKSQGRIMSHHVASCRIKSLDVP</sequence>
<accession>A0AA36IB13</accession>
<protein>
    <submittedName>
        <fullName evidence="1">Uncharacterized protein</fullName>
    </submittedName>
</protein>
<name>A0AA36IB13_9DINO</name>
<evidence type="ECO:0000313" key="1">
    <source>
        <dbReference type="EMBL" id="CAJ1384290.1"/>
    </source>
</evidence>
<dbReference type="EMBL" id="CAUJNA010001111">
    <property type="protein sequence ID" value="CAJ1384290.1"/>
    <property type="molecule type" value="Genomic_DNA"/>
</dbReference>
<dbReference type="AlphaFoldDB" id="A0AA36IB13"/>
<keyword evidence="2" id="KW-1185">Reference proteome</keyword>
<gene>
    <name evidence="1" type="ORF">EVOR1521_LOCUS11187</name>
</gene>
<organism evidence="1 2">
    <name type="scientific">Effrenium voratum</name>
    <dbReference type="NCBI Taxonomy" id="2562239"/>
    <lineage>
        <taxon>Eukaryota</taxon>
        <taxon>Sar</taxon>
        <taxon>Alveolata</taxon>
        <taxon>Dinophyceae</taxon>
        <taxon>Suessiales</taxon>
        <taxon>Symbiodiniaceae</taxon>
        <taxon>Effrenium</taxon>
    </lineage>
</organism>
<proteinExistence type="predicted"/>
<dbReference type="Proteomes" id="UP001178507">
    <property type="component" value="Unassembled WGS sequence"/>
</dbReference>
<comment type="caution">
    <text evidence="1">The sequence shown here is derived from an EMBL/GenBank/DDBJ whole genome shotgun (WGS) entry which is preliminary data.</text>
</comment>
<reference evidence="1" key="1">
    <citation type="submission" date="2023-08" db="EMBL/GenBank/DDBJ databases">
        <authorList>
            <person name="Chen Y."/>
            <person name="Shah S."/>
            <person name="Dougan E. K."/>
            <person name="Thang M."/>
            <person name="Chan C."/>
        </authorList>
    </citation>
    <scope>NUCLEOTIDE SEQUENCE</scope>
</reference>
<evidence type="ECO:0000313" key="2">
    <source>
        <dbReference type="Proteomes" id="UP001178507"/>
    </source>
</evidence>